<comment type="caution">
    <text evidence="4">The sequence shown here is derived from an EMBL/GenBank/DDBJ whole genome shotgun (WGS) entry which is preliminary data.</text>
</comment>
<dbReference type="RefSeq" id="WP_222991305.1">
    <property type="nucleotide sequence ID" value="NZ_JAINVV010000008.1"/>
</dbReference>
<dbReference type="SUPFAM" id="SSF56317">
    <property type="entry name" value="Carbon-nitrogen hydrolase"/>
    <property type="match status" value="1"/>
</dbReference>
<dbReference type="PANTHER" id="PTHR23088:SF27">
    <property type="entry name" value="DEAMINATED GLUTATHIONE AMIDASE"/>
    <property type="match status" value="1"/>
</dbReference>
<name>A0ABS7PV21_9SPHN</name>
<comment type="similarity">
    <text evidence="1">Belongs to the carbon-nitrogen hydrolase superfamily. NIT1/NIT2 family.</text>
</comment>
<protein>
    <submittedName>
        <fullName evidence="4">Carbon-nitrogen hydrolase family protein</fullName>
    </submittedName>
</protein>
<dbReference type="InterPro" id="IPR001110">
    <property type="entry name" value="UPF0012_CS"/>
</dbReference>
<gene>
    <name evidence="4" type="ORF">K7G82_18095</name>
</gene>
<dbReference type="PROSITE" id="PS50263">
    <property type="entry name" value="CN_HYDROLASE"/>
    <property type="match status" value="1"/>
</dbReference>
<dbReference type="GO" id="GO:0016787">
    <property type="term" value="F:hydrolase activity"/>
    <property type="evidence" value="ECO:0007669"/>
    <property type="project" value="UniProtKB-KW"/>
</dbReference>
<feature type="domain" description="CN hydrolase" evidence="3">
    <location>
        <begin position="8"/>
        <end position="255"/>
    </location>
</feature>
<dbReference type="Gene3D" id="3.60.110.10">
    <property type="entry name" value="Carbon-nitrogen hydrolase"/>
    <property type="match status" value="1"/>
</dbReference>
<dbReference type="Pfam" id="PF00795">
    <property type="entry name" value="CN_hydrolase"/>
    <property type="match status" value="1"/>
</dbReference>
<evidence type="ECO:0000313" key="5">
    <source>
        <dbReference type="Proteomes" id="UP000706039"/>
    </source>
</evidence>
<dbReference type="PROSITE" id="PS01227">
    <property type="entry name" value="UPF0012"/>
    <property type="match status" value="1"/>
</dbReference>
<dbReference type="InterPro" id="IPR003010">
    <property type="entry name" value="C-N_Hydrolase"/>
</dbReference>
<accession>A0ABS7PV21</accession>
<proteinExistence type="inferred from homology"/>
<dbReference type="InterPro" id="IPR036526">
    <property type="entry name" value="C-N_Hydrolase_sf"/>
</dbReference>
<organism evidence="4 5">
    <name type="scientific">Sphingomonas colocasiae</name>
    <dbReference type="NCBI Taxonomy" id="1848973"/>
    <lineage>
        <taxon>Bacteria</taxon>
        <taxon>Pseudomonadati</taxon>
        <taxon>Pseudomonadota</taxon>
        <taxon>Alphaproteobacteria</taxon>
        <taxon>Sphingomonadales</taxon>
        <taxon>Sphingomonadaceae</taxon>
        <taxon>Sphingomonas</taxon>
    </lineage>
</organism>
<sequence>MTDNGKPLRVAAVQICATPDAGANLVAAEAAARDAAEQGAQWIAFPEAFDCLVPTAAEMHAYARPEEDHPAVRSFTRLSRELGRWLLAGSVSVRSADDAVVNRTLVFSPESVIAARYDKIHLFDIDLPNGESSRESDFYRPGGTAVVADLDGIGLGLSICYDIRFPQLFRALGQGGARVIATPAAFSNYTGPLHWEPLLRARAIETGCFVVAAAQCGDNYPGRVSHGQSMIIDPWGRVMARAGDAPAVILADLDLEEVDRFRTAIPSLTKGRDFALGEVAQ</sequence>
<keyword evidence="5" id="KW-1185">Reference proteome</keyword>
<evidence type="ECO:0000256" key="1">
    <source>
        <dbReference type="ARBA" id="ARBA00010613"/>
    </source>
</evidence>
<dbReference type="EMBL" id="JAINVV010000008">
    <property type="protein sequence ID" value="MBY8824222.1"/>
    <property type="molecule type" value="Genomic_DNA"/>
</dbReference>
<keyword evidence="2 4" id="KW-0378">Hydrolase</keyword>
<dbReference type="Proteomes" id="UP000706039">
    <property type="component" value="Unassembled WGS sequence"/>
</dbReference>
<dbReference type="PANTHER" id="PTHR23088">
    <property type="entry name" value="NITRILASE-RELATED"/>
    <property type="match status" value="1"/>
</dbReference>
<dbReference type="CDD" id="cd07572">
    <property type="entry name" value="nit"/>
    <property type="match status" value="1"/>
</dbReference>
<dbReference type="InterPro" id="IPR045254">
    <property type="entry name" value="Nit1/2_C-N_Hydrolase"/>
</dbReference>
<reference evidence="4 5" key="1">
    <citation type="submission" date="2021-08" db="EMBL/GenBank/DDBJ databases">
        <authorList>
            <person name="Tuo L."/>
        </authorList>
    </citation>
    <scope>NUCLEOTIDE SEQUENCE [LARGE SCALE GENOMIC DNA]</scope>
    <source>
        <strain evidence="4 5">JCM 31229</strain>
    </source>
</reference>
<evidence type="ECO:0000259" key="3">
    <source>
        <dbReference type="PROSITE" id="PS50263"/>
    </source>
</evidence>
<evidence type="ECO:0000313" key="4">
    <source>
        <dbReference type="EMBL" id="MBY8824222.1"/>
    </source>
</evidence>
<evidence type="ECO:0000256" key="2">
    <source>
        <dbReference type="ARBA" id="ARBA00022801"/>
    </source>
</evidence>